<organism evidence="1 2">
    <name type="scientific">Xenoophorus captivus</name>
    <dbReference type="NCBI Taxonomy" id="1517983"/>
    <lineage>
        <taxon>Eukaryota</taxon>
        <taxon>Metazoa</taxon>
        <taxon>Chordata</taxon>
        <taxon>Craniata</taxon>
        <taxon>Vertebrata</taxon>
        <taxon>Euteleostomi</taxon>
        <taxon>Actinopterygii</taxon>
        <taxon>Neopterygii</taxon>
        <taxon>Teleostei</taxon>
        <taxon>Neoteleostei</taxon>
        <taxon>Acanthomorphata</taxon>
        <taxon>Ovalentaria</taxon>
        <taxon>Atherinomorphae</taxon>
        <taxon>Cyprinodontiformes</taxon>
        <taxon>Goodeidae</taxon>
        <taxon>Xenoophorus</taxon>
    </lineage>
</organism>
<sequence>MYATLKCFHQCILKKGSLGRRYQNQSTVMTIWTSLELKSTLNGFVVFQLRHRAAVGSTVALQQEHPGFDSRPGIFLCMFSPSMRGFSPVTPASSQGPKHDC</sequence>
<name>A0ABV0QK80_9TELE</name>
<dbReference type="EMBL" id="JAHRIN010016431">
    <property type="protein sequence ID" value="MEQ2196247.1"/>
    <property type="molecule type" value="Genomic_DNA"/>
</dbReference>
<accession>A0ABV0QK80</accession>
<keyword evidence="2" id="KW-1185">Reference proteome</keyword>
<evidence type="ECO:0000313" key="1">
    <source>
        <dbReference type="EMBL" id="MEQ2196247.1"/>
    </source>
</evidence>
<evidence type="ECO:0000313" key="2">
    <source>
        <dbReference type="Proteomes" id="UP001434883"/>
    </source>
</evidence>
<proteinExistence type="predicted"/>
<dbReference type="Proteomes" id="UP001434883">
    <property type="component" value="Unassembled WGS sequence"/>
</dbReference>
<reference evidence="1 2" key="1">
    <citation type="submission" date="2021-06" db="EMBL/GenBank/DDBJ databases">
        <authorList>
            <person name="Palmer J.M."/>
        </authorList>
    </citation>
    <scope>NUCLEOTIDE SEQUENCE [LARGE SCALE GENOMIC DNA]</scope>
    <source>
        <strain evidence="1 2">XC_2019</strain>
        <tissue evidence="1">Muscle</tissue>
    </source>
</reference>
<protein>
    <submittedName>
        <fullName evidence="1">Uncharacterized protein</fullName>
    </submittedName>
</protein>
<gene>
    <name evidence="1" type="ORF">XENOCAPTIV_028791</name>
</gene>
<comment type="caution">
    <text evidence="1">The sequence shown here is derived from an EMBL/GenBank/DDBJ whole genome shotgun (WGS) entry which is preliminary data.</text>
</comment>